<dbReference type="SUPFAM" id="SSF51126">
    <property type="entry name" value="Pectin lyase-like"/>
    <property type="match status" value="1"/>
</dbReference>
<protein>
    <recommendedName>
        <fullName evidence="1">Right handed beta helix domain-containing protein</fullName>
    </recommendedName>
</protein>
<evidence type="ECO:0000313" key="2">
    <source>
        <dbReference type="EMBL" id="EMI18802.1"/>
    </source>
</evidence>
<proteinExistence type="predicted"/>
<dbReference type="InterPro" id="IPR011050">
    <property type="entry name" value="Pectin_lyase_fold/virulence"/>
</dbReference>
<dbReference type="EMBL" id="ANOG01000613">
    <property type="protein sequence ID" value="EMI18802.1"/>
    <property type="molecule type" value="Genomic_DNA"/>
</dbReference>
<accession>M5RTV6</accession>
<keyword evidence="3" id="KW-1185">Reference proteome</keyword>
<evidence type="ECO:0000313" key="3">
    <source>
        <dbReference type="Proteomes" id="UP000011991"/>
    </source>
</evidence>
<name>M5RTV6_9BACT</name>
<dbReference type="PATRIC" id="fig|1265738.3.peg.4283"/>
<comment type="caution">
    <text evidence="2">The sequence shown here is derived from an EMBL/GenBank/DDBJ whole genome shotgun (WGS) entry which is preliminary data.</text>
</comment>
<evidence type="ECO:0000259" key="1">
    <source>
        <dbReference type="Pfam" id="PF13229"/>
    </source>
</evidence>
<feature type="domain" description="Right handed beta helix" evidence="1">
    <location>
        <begin position="51"/>
        <end position="228"/>
    </location>
</feature>
<dbReference type="Pfam" id="PF13229">
    <property type="entry name" value="Beta_helix"/>
    <property type="match status" value="1"/>
</dbReference>
<dbReference type="Gene3D" id="2.160.20.10">
    <property type="entry name" value="Single-stranded right-handed beta-helix, Pectin lyase-like"/>
    <property type="match status" value="1"/>
</dbReference>
<dbReference type="InterPro" id="IPR039448">
    <property type="entry name" value="Beta_helix"/>
</dbReference>
<sequence length="440" mass="48707">MHLPEKWEETLEITEGGSEADGYVVYAPEPGKRSVGDAAGRMPANIRVAASYVIVRGLELRNAATNGIELKHVHDVVIEDCDISGWGRVSDDGFGDNGDAAVYGNSKELESIIVQRCDLHHPRSHSNSWLEERTLKDGRKTHHPMGAQGVMLRKGKGRYVIRDNRIRSDMTHMFNDGMGEFSNFSFAGFPNRDSDIYRNFVSHCRDDGLEIEGANMNVRVWNNCTDVCMMSLAGASTSLGPVYFWRNIALGSRYGSKSDWDGSKGGGFLKLGNESVAMTKGRMYVYHNTIYQPKPWPGRSDSSGCRSGLICTGKTKRQQNIVSRNNILHLRREKEIAIRDPFQFPTNDFDFDFILGTVSASEESETQAIRGIPVYEPANGKPLGLQPGSPGHDAAVRLPNFNDNYHGEGPDMGAIETGQDFVVPPTWPPFPELFSSASEP</sequence>
<organism evidence="2 3">
    <name type="scientific">Rhodopirellula maiorica SM1</name>
    <dbReference type="NCBI Taxonomy" id="1265738"/>
    <lineage>
        <taxon>Bacteria</taxon>
        <taxon>Pseudomonadati</taxon>
        <taxon>Planctomycetota</taxon>
        <taxon>Planctomycetia</taxon>
        <taxon>Pirellulales</taxon>
        <taxon>Pirellulaceae</taxon>
        <taxon>Novipirellula</taxon>
    </lineage>
</organism>
<reference evidence="2 3" key="1">
    <citation type="journal article" date="2013" name="Mar. Genomics">
        <title>Expression of sulfatases in Rhodopirellula baltica and the diversity of sulfatases in the genus Rhodopirellula.</title>
        <authorList>
            <person name="Wegner C.E."/>
            <person name="Richter-Heitmann T."/>
            <person name="Klindworth A."/>
            <person name="Klockow C."/>
            <person name="Richter M."/>
            <person name="Achstetter T."/>
            <person name="Glockner F.O."/>
            <person name="Harder J."/>
        </authorList>
    </citation>
    <scope>NUCLEOTIDE SEQUENCE [LARGE SCALE GENOMIC DNA]</scope>
    <source>
        <strain evidence="2 3">SM1</strain>
    </source>
</reference>
<gene>
    <name evidence="2" type="ORF">RMSM_04277</name>
</gene>
<dbReference type="AlphaFoldDB" id="M5RTV6"/>
<dbReference type="Proteomes" id="UP000011991">
    <property type="component" value="Unassembled WGS sequence"/>
</dbReference>
<dbReference type="InterPro" id="IPR012334">
    <property type="entry name" value="Pectin_lyas_fold"/>
</dbReference>